<accession>A0A9X2BGK7</accession>
<sequence length="64" mass="7556">MKTEVLLFLERNPIRSFETDEIYLSRITEIAVQESLDMKSFFLVLGDKYPQSWKQIAKLESELS</sequence>
<dbReference type="EMBL" id="JAJHVV010000003">
    <property type="protein sequence ID" value="MCK6262969.1"/>
    <property type="molecule type" value="Genomic_DNA"/>
</dbReference>
<dbReference type="AlphaFoldDB" id="A0A9X2BGK7"/>
<reference evidence="1" key="1">
    <citation type="submission" date="2021-11" db="EMBL/GenBank/DDBJ databases">
        <title>Vibrio ZSDE26 sp. nov. and Vibrio ZSDZ34 sp. nov., isolated from coastal seawater in Qingdao.</title>
        <authorList>
            <person name="Zhang P."/>
        </authorList>
    </citation>
    <scope>NUCLEOTIDE SEQUENCE</scope>
    <source>
        <strain evidence="1">ZSDE26</strain>
    </source>
</reference>
<name>A0A9X2BGK7_9VIBR</name>
<keyword evidence="2" id="KW-1185">Reference proteome</keyword>
<proteinExistence type="predicted"/>
<evidence type="ECO:0000313" key="2">
    <source>
        <dbReference type="Proteomes" id="UP001139559"/>
    </source>
</evidence>
<dbReference type="Proteomes" id="UP001139559">
    <property type="component" value="Unassembled WGS sequence"/>
</dbReference>
<evidence type="ECO:0000313" key="1">
    <source>
        <dbReference type="EMBL" id="MCK6262969.1"/>
    </source>
</evidence>
<comment type="caution">
    <text evidence="1">The sequence shown here is derived from an EMBL/GenBank/DDBJ whole genome shotgun (WGS) entry which is preliminary data.</text>
</comment>
<gene>
    <name evidence="1" type="ORF">KP803_06710</name>
</gene>
<dbReference type="RefSeq" id="WP_248008076.1">
    <property type="nucleotide sequence ID" value="NZ_JAJHVV010000003.1"/>
</dbReference>
<organism evidence="1 2">
    <name type="scientific">Vibrio amylolyticus</name>
    <dbReference type="NCBI Taxonomy" id="2847292"/>
    <lineage>
        <taxon>Bacteria</taxon>
        <taxon>Pseudomonadati</taxon>
        <taxon>Pseudomonadota</taxon>
        <taxon>Gammaproteobacteria</taxon>
        <taxon>Vibrionales</taxon>
        <taxon>Vibrionaceae</taxon>
        <taxon>Vibrio</taxon>
    </lineage>
</organism>
<protein>
    <submittedName>
        <fullName evidence="1">Uncharacterized protein</fullName>
    </submittedName>
</protein>